<accession>A0ABQ2K769</accession>
<name>A0ABQ2K769_9NOCA</name>
<evidence type="ECO:0000313" key="3">
    <source>
        <dbReference type="Proteomes" id="UP000658127"/>
    </source>
</evidence>
<dbReference type="RefSeq" id="WP_189025430.1">
    <property type="nucleotide sequence ID" value="NZ_BMNE01000002.1"/>
</dbReference>
<evidence type="ECO:0008006" key="4">
    <source>
        <dbReference type="Google" id="ProtNLM"/>
    </source>
</evidence>
<feature type="chain" id="PRO_5047125565" description="Secreted protein" evidence="1">
    <location>
        <begin position="29"/>
        <end position="75"/>
    </location>
</feature>
<keyword evidence="1" id="KW-0732">Signal</keyword>
<feature type="signal peptide" evidence="1">
    <location>
        <begin position="1"/>
        <end position="28"/>
    </location>
</feature>
<dbReference type="Proteomes" id="UP000658127">
    <property type="component" value="Unassembled WGS sequence"/>
</dbReference>
<dbReference type="EMBL" id="BMNE01000002">
    <property type="protein sequence ID" value="GGN72985.1"/>
    <property type="molecule type" value="Genomic_DNA"/>
</dbReference>
<keyword evidence="3" id="KW-1185">Reference proteome</keyword>
<gene>
    <name evidence="2" type="ORF">GCM10011610_14880</name>
</gene>
<reference evidence="3" key="1">
    <citation type="journal article" date="2019" name="Int. J. Syst. Evol. Microbiol.">
        <title>The Global Catalogue of Microorganisms (GCM) 10K type strain sequencing project: providing services to taxonomists for standard genome sequencing and annotation.</title>
        <authorList>
            <consortium name="The Broad Institute Genomics Platform"/>
            <consortium name="The Broad Institute Genome Sequencing Center for Infectious Disease"/>
            <person name="Wu L."/>
            <person name="Ma J."/>
        </authorList>
    </citation>
    <scope>NUCLEOTIDE SEQUENCE [LARGE SCALE GENOMIC DNA]</scope>
    <source>
        <strain evidence="3">CGMCC 4.7329</strain>
    </source>
</reference>
<evidence type="ECO:0000313" key="2">
    <source>
        <dbReference type="EMBL" id="GGN72985.1"/>
    </source>
</evidence>
<proteinExistence type="predicted"/>
<comment type="caution">
    <text evidence="2">The sequence shown here is derived from an EMBL/GenBank/DDBJ whole genome shotgun (WGS) entry which is preliminary data.</text>
</comment>
<organism evidence="2 3">
    <name type="scientific">Nocardia rhizosphaerihabitans</name>
    <dbReference type="NCBI Taxonomy" id="1691570"/>
    <lineage>
        <taxon>Bacteria</taxon>
        <taxon>Bacillati</taxon>
        <taxon>Actinomycetota</taxon>
        <taxon>Actinomycetes</taxon>
        <taxon>Mycobacteriales</taxon>
        <taxon>Nocardiaceae</taxon>
        <taxon>Nocardia</taxon>
    </lineage>
</organism>
<protein>
    <recommendedName>
        <fullName evidence="4">Secreted protein</fullName>
    </recommendedName>
</protein>
<sequence length="75" mass="7624">MNKFAMRAAIAAAAITPMVAFTSGVAGAEATLSPGVGVTVASANVTPVHACGPGLLSLGWELFHMHVPFPFCIKL</sequence>
<evidence type="ECO:0000256" key="1">
    <source>
        <dbReference type="SAM" id="SignalP"/>
    </source>
</evidence>